<name>A0A645CHV0_9ZZZZ</name>
<evidence type="ECO:0000256" key="1">
    <source>
        <dbReference type="SAM" id="Phobius"/>
    </source>
</evidence>
<keyword evidence="1" id="KW-1133">Transmembrane helix</keyword>
<proteinExistence type="predicted"/>
<gene>
    <name evidence="2" type="ORF">SDC9_123452</name>
</gene>
<evidence type="ECO:0008006" key="3">
    <source>
        <dbReference type="Google" id="ProtNLM"/>
    </source>
</evidence>
<protein>
    <recommendedName>
        <fullName evidence="3">Stage III sporulation protein AH</fullName>
    </recommendedName>
</protein>
<dbReference type="Gene3D" id="1.10.287.4300">
    <property type="entry name" value="Stage III sporulation protein AH-like"/>
    <property type="match status" value="1"/>
</dbReference>
<keyword evidence="1" id="KW-0812">Transmembrane</keyword>
<feature type="transmembrane region" description="Helical" evidence="1">
    <location>
        <begin position="7"/>
        <end position="25"/>
    </location>
</feature>
<organism evidence="2">
    <name type="scientific">bioreactor metagenome</name>
    <dbReference type="NCBI Taxonomy" id="1076179"/>
    <lineage>
        <taxon>unclassified sequences</taxon>
        <taxon>metagenomes</taxon>
        <taxon>ecological metagenomes</taxon>
    </lineage>
</organism>
<sequence>MKLWKRNAVVTAVVLFVLVAVYLNWSYNRNQENTSVGKTLGEATLVGSSSGDSTQAGDSVTTGYFSAARLNRQQARDSALSLYQQAAEDTKATQSTLDAANTSIQAMAKNTLAEAEIENLITAKGYTDCVAFLGEDSASIVVSAKEGGLTEADTAKITEIVLEQTKLAANQIKIIEAKP</sequence>
<keyword evidence="1" id="KW-0472">Membrane</keyword>
<reference evidence="2" key="1">
    <citation type="submission" date="2019-08" db="EMBL/GenBank/DDBJ databases">
        <authorList>
            <person name="Kucharzyk K."/>
            <person name="Murdoch R.W."/>
            <person name="Higgins S."/>
            <person name="Loffler F."/>
        </authorList>
    </citation>
    <scope>NUCLEOTIDE SEQUENCE</scope>
</reference>
<dbReference type="Pfam" id="PF12685">
    <property type="entry name" value="SpoIIIAH"/>
    <property type="match status" value="1"/>
</dbReference>
<accession>A0A645CHV0</accession>
<evidence type="ECO:0000313" key="2">
    <source>
        <dbReference type="EMBL" id="MPM76454.1"/>
    </source>
</evidence>
<dbReference type="EMBL" id="VSSQ01027291">
    <property type="protein sequence ID" value="MPM76454.1"/>
    <property type="molecule type" value="Genomic_DNA"/>
</dbReference>
<dbReference type="InterPro" id="IPR024232">
    <property type="entry name" value="SpoIIIAH"/>
</dbReference>
<comment type="caution">
    <text evidence="2">The sequence shown here is derived from an EMBL/GenBank/DDBJ whole genome shotgun (WGS) entry which is preliminary data.</text>
</comment>
<dbReference type="AlphaFoldDB" id="A0A645CHV0"/>
<dbReference type="InterPro" id="IPR038503">
    <property type="entry name" value="SpoIIIAH_sf"/>
</dbReference>